<dbReference type="PROSITE" id="PS51318">
    <property type="entry name" value="TAT"/>
    <property type="match status" value="1"/>
</dbReference>
<dbReference type="RefSeq" id="WP_161717257.1">
    <property type="nucleotide sequence ID" value="NZ_JAAAPO010000002.1"/>
</dbReference>
<proteinExistence type="predicted"/>
<name>A0ABW9XBS1_9SPHN</name>
<accession>A0ABW9XBS1</accession>
<dbReference type="EMBL" id="JAAAPO010000002">
    <property type="protein sequence ID" value="NBC35980.1"/>
    <property type="molecule type" value="Genomic_DNA"/>
</dbReference>
<sequence>MEDLSRRGMLTGMPMMSAGLMGAGLLGAEMLSAAPAMAATPVTGNLADPTTRARVRARILGSVGTETTYMFYRLHIYGYNGAGNLVPFFTMNHLNISEWRPTGAATFQSKTYECGAYCRFNSDDPLEEWVNPITGEKRKVWQFYGGPFVVNVGADGISTAGADLKPDLMPIENMGGMVIVPTASGVSYPNVATPDKYPHLSSGPTTFWDSHACYFAKAEDAFNESLTSAPAFCQFQNFASWHPWLGMGGRADSGSGRTWGRAYGAKLKSLDDIPAPARRSLDKLTPEIFDYKNWTAPRRDAAEYLKSPLAR</sequence>
<dbReference type="Pfam" id="PF08894">
    <property type="entry name" value="DUF1838"/>
    <property type="match status" value="1"/>
</dbReference>
<evidence type="ECO:0000313" key="1">
    <source>
        <dbReference type="EMBL" id="NBC35980.1"/>
    </source>
</evidence>
<organism evidence="1 2">
    <name type="scientific">Novosphingobium ovatum</name>
    <dbReference type="NCBI Taxonomy" id="1908523"/>
    <lineage>
        <taxon>Bacteria</taxon>
        <taxon>Pseudomonadati</taxon>
        <taxon>Pseudomonadota</taxon>
        <taxon>Alphaproteobacteria</taxon>
        <taxon>Sphingomonadales</taxon>
        <taxon>Sphingomonadaceae</taxon>
        <taxon>Novosphingobium</taxon>
    </lineage>
</organism>
<gene>
    <name evidence="1" type="ORF">GTZ99_05355</name>
</gene>
<reference evidence="2" key="1">
    <citation type="submission" date="2020-01" db="EMBL/GenBank/DDBJ databases">
        <title>Sphingomonas sp. strain CSW-10.</title>
        <authorList>
            <person name="Chen W.-M."/>
        </authorList>
    </citation>
    <scope>NUCLEOTIDE SEQUENCE [LARGE SCALE GENOMIC DNA]</scope>
    <source>
        <strain evidence="2">FSY-8</strain>
    </source>
</reference>
<keyword evidence="2" id="KW-1185">Reference proteome</keyword>
<dbReference type="InterPro" id="IPR006311">
    <property type="entry name" value="TAT_signal"/>
</dbReference>
<comment type="caution">
    <text evidence="1">The sequence shown here is derived from an EMBL/GenBank/DDBJ whole genome shotgun (WGS) entry which is preliminary data.</text>
</comment>
<dbReference type="InterPro" id="IPR014990">
    <property type="entry name" value="DUF1838"/>
</dbReference>
<dbReference type="Proteomes" id="UP000753724">
    <property type="component" value="Unassembled WGS sequence"/>
</dbReference>
<evidence type="ECO:0000313" key="2">
    <source>
        <dbReference type="Proteomes" id="UP000753724"/>
    </source>
</evidence>
<protein>
    <submittedName>
        <fullName evidence="1">DUF1838 domain-containing protein</fullName>
    </submittedName>
</protein>